<feature type="domain" description="FecR protein" evidence="1">
    <location>
        <begin position="113"/>
        <end position="208"/>
    </location>
</feature>
<dbReference type="PANTHER" id="PTHR30273:SF2">
    <property type="entry name" value="PROTEIN FECR"/>
    <property type="match status" value="1"/>
</dbReference>
<dbReference type="OrthoDB" id="1100567at2"/>
<proteinExistence type="predicted"/>
<dbReference type="EMBL" id="QVXO01000008">
    <property type="protein sequence ID" value="RPJ92326.1"/>
    <property type="molecule type" value="Genomic_DNA"/>
</dbReference>
<accession>A0A424WGB2</accession>
<dbReference type="PIRSF" id="PIRSF018266">
    <property type="entry name" value="FecR"/>
    <property type="match status" value="1"/>
</dbReference>
<dbReference type="Gene3D" id="2.60.120.1440">
    <property type="match status" value="1"/>
</dbReference>
<dbReference type="InterPro" id="IPR032623">
    <property type="entry name" value="FecR_N"/>
</dbReference>
<dbReference type="Pfam" id="PF04773">
    <property type="entry name" value="FecR"/>
    <property type="match status" value="1"/>
</dbReference>
<evidence type="ECO:0000259" key="1">
    <source>
        <dbReference type="Pfam" id="PF04773"/>
    </source>
</evidence>
<organism evidence="3 4">
    <name type="scientific">Alcaligenes xylosoxydans xylosoxydans</name>
    <name type="common">Achromobacter xylosoxidans</name>
    <dbReference type="NCBI Taxonomy" id="85698"/>
    <lineage>
        <taxon>Bacteria</taxon>
        <taxon>Pseudomonadati</taxon>
        <taxon>Pseudomonadota</taxon>
        <taxon>Betaproteobacteria</taxon>
        <taxon>Burkholderiales</taxon>
        <taxon>Alcaligenaceae</taxon>
        <taxon>Achromobacter</taxon>
    </lineage>
</organism>
<protein>
    <submittedName>
        <fullName evidence="3">FecR family protein</fullName>
    </submittedName>
</protein>
<sequence>MSARHGDIPEPILAQGLEWLVILWSGEASADERAAWQRWRAAHPDHERAWQQVQRIDTRLMDVSPEASAQALARSGRQAGRRKALRLMGWAVLGAGAAGLAAQRLPWQPYAADYRSAAGERREIMLADGTRLILNGASAVDMEYTAEARRLVLRRGEIYVQTGHGPAAAGRPFFVATAYGDVQALGTRFTVEQQRDRIRVGVYEGAVEIQPSRGHPLRLDAGQSAAFTPLAAEPMPDALQQAPAWLRGQLVAERLRLADFLDQVGRYRRGVIRCDPRVADLIVSGVYALDDTDRILASLARALPLRVSRYTAYWVVVEPR</sequence>
<dbReference type="InterPro" id="IPR006860">
    <property type="entry name" value="FecR"/>
</dbReference>
<dbReference type="PANTHER" id="PTHR30273">
    <property type="entry name" value="PERIPLASMIC SIGNAL SENSOR AND SIGMA FACTOR ACTIVATOR FECR-RELATED"/>
    <property type="match status" value="1"/>
</dbReference>
<dbReference type="InterPro" id="IPR012373">
    <property type="entry name" value="Ferrdict_sens_TM"/>
</dbReference>
<reference evidence="3 4" key="1">
    <citation type="submission" date="2018-08" db="EMBL/GenBank/DDBJ databases">
        <title>Achromobacter xylosoxidans Genome sequencing and assembly.</title>
        <authorList>
            <person name="Wang R."/>
            <person name="Rensing C."/>
            <person name="Li Y."/>
        </authorList>
    </citation>
    <scope>NUCLEOTIDE SEQUENCE [LARGE SCALE GENOMIC DNA]</scope>
    <source>
        <strain evidence="3 4">GD003A</strain>
    </source>
</reference>
<evidence type="ECO:0000259" key="2">
    <source>
        <dbReference type="Pfam" id="PF16220"/>
    </source>
</evidence>
<dbReference type="Proteomes" id="UP000285324">
    <property type="component" value="Unassembled WGS sequence"/>
</dbReference>
<name>A0A424WGB2_ALCXX</name>
<dbReference type="RefSeq" id="WP_118932101.1">
    <property type="nucleotide sequence ID" value="NZ_CP061008.1"/>
</dbReference>
<evidence type="ECO:0000313" key="3">
    <source>
        <dbReference type="EMBL" id="RPJ92326.1"/>
    </source>
</evidence>
<dbReference type="GO" id="GO:0016989">
    <property type="term" value="F:sigma factor antagonist activity"/>
    <property type="evidence" value="ECO:0007669"/>
    <property type="project" value="TreeGrafter"/>
</dbReference>
<feature type="domain" description="FecR N-terminal" evidence="2">
    <location>
        <begin position="17"/>
        <end position="56"/>
    </location>
</feature>
<dbReference type="Pfam" id="PF16220">
    <property type="entry name" value="DUF4880"/>
    <property type="match status" value="1"/>
</dbReference>
<gene>
    <name evidence="3" type="ORF">DY367_07415</name>
</gene>
<evidence type="ECO:0000313" key="4">
    <source>
        <dbReference type="Proteomes" id="UP000285324"/>
    </source>
</evidence>
<comment type="caution">
    <text evidence="3">The sequence shown here is derived from an EMBL/GenBank/DDBJ whole genome shotgun (WGS) entry which is preliminary data.</text>
</comment>
<dbReference type="AlphaFoldDB" id="A0A424WGB2"/>